<dbReference type="RefSeq" id="WP_239678511.1">
    <property type="nucleotide sequence ID" value="NZ_CP070499.1"/>
</dbReference>
<dbReference type="InterPro" id="IPR000873">
    <property type="entry name" value="AMP-dep_synth/lig_dom"/>
</dbReference>
<reference evidence="5" key="1">
    <citation type="submission" date="2021-02" db="EMBL/GenBank/DDBJ databases">
        <title>Natrosporangium hydrolyticum gen. nov., sp. nov, a haloalkaliphilic actinobacterium from a soda solonchak soil.</title>
        <authorList>
            <person name="Sorokin D.Y."/>
            <person name="Khijniak T.V."/>
            <person name="Zakharycheva A.P."/>
            <person name="Boueva O.V."/>
            <person name="Ariskina E.V."/>
            <person name="Hahnke R.L."/>
            <person name="Bunk B."/>
            <person name="Sproer C."/>
            <person name="Schumann P."/>
            <person name="Evtushenko L.I."/>
            <person name="Kublanov I.V."/>
        </authorList>
    </citation>
    <scope>NUCLEOTIDE SEQUENCE</scope>
    <source>
        <strain evidence="5">DSM 106523</strain>
    </source>
</reference>
<dbReference type="InterPro" id="IPR042099">
    <property type="entry name" value="ANL_N_sf"/>
</dbReference>
<proteinExistence type="predicted"/>
<dbReference type="Pfam" id="PF00501">
    <property type="entry name" value="AMP-binding"/>
    <property type="match status" value="1"/>
</dbReference>
<dbReference type="Gene3D" id="1.10.1200.10">
    <property type="entry name" value="ACP-like"/>
    <property type="match status" value="1"/>
</dbReference>
<accession>A0A895YJW9</accession>
<dbReference type="AlphaFoldDB" id="A0A895YJW9"/>
<dbReference type="InterPro" id="IPR010071">
    <property type="entry name" value="AA_adenyl_dom"/>
</dbReference>
<keyword evidence="1" id="KW-0596">Phosphopantetheine</keyword>
<dbReference type="GO" id="GO:0005737">
    <property type="term" value="C:cytoplasm"/>
    <property type="evidence" value="ECO:0007669"/>
    <property type="project" value="TreeGrafter"/>
</dbReference>
<dbReference type="GO" id="GO:0044550">
    <property type="term" value="P:secondary metabolite biosynthetic process"/>
    <property type="evidence" value="ECO:0007669"/>
    <property type="project" value="TreeGrafter"/>
</dbReference>
<dbReference type="Pfam" id="PF13193">
    <property type="entry name" value="AMP-binding_C"/>
    <property type="match status" value="1"/>
</dbReference>
<gene>
    <name evidence="5" type="ORF">JQS43_08450</name>
</gene>
<dbReference type="NCBIfam" id="TIGR01733">
    <property type="entry name" value="AA-adenyl-dom"/>
    <property type="match status" value="1"/>
</dbReference>
<evidence type="ECO:0000256" key="1">
    <source>
        <dbReference type="ARBA" id="ARBA00022450"/>
    </source>
</evidence>
<dbReference type="Pfam" id="PF00550">
    <property type="entry name" value="PP-binding"/>
    <property type="match status" value="1"/>
</dbReference>
<dbReference type="SUPFAM" id="SSF47336">
    <property type="entry name" value="ACP-like"/>
    <property type="match status" value="1"/>
</dbReference>
<dbReference type="SUPFAM" id="SSF56801">
    <property type="entry name" value="Acetyl-CoA synthetase-like"/>
    <property type="match status" value="1"/>
</dbReference>
<evidence type="ECO:0000256" key="3">
    <source>
        <dbReference type="SAM" id="MobiDB-lite"/>
    </source>
</evidence>
<dbReference type="InterPro" id="IPR025110">
    <property type="entry name" value="AMP-bd_C"/>
</dbReference>
<protein>
    <submittedName>
        <fullName evidence="5">Non-ribosomal peptide synthetase</fullName>
    </submittedName>
</protein>
<dbReference type="InterPro" id="IPR020845">
    <property type="entry name" value="AMP-binding_CS"/>
</dbReference>
<dbReference type="KEGG" id="nhy:JQS43_08450"/>
<evidence type="ECO:0000313" key="6">
    <source>
        <dbReference type="Proteomes" id="UP000662857"/>
    </source>
</evidence>
<evidence type="ECO:0000256" key="2">
    <source>
        <dbReference type="ARBA" id="ARBA00022553"/>
    </source>
</evidence>
<dbReference type="GO" id="GO:0043041">
    <property type="term" value="P:amino acid activation for nonribosomal peptide biosynthetic process"/>
    <property type="evidence" value="ECO:0007669"/>
    <property type="project" value="TreeGrafter"/>
</dbReference>
<dbReference type="PANTHER" id="PTHR45527:SF1">
    <property type="entry name" value="FATTY ACID SYNTHASE"/>
    <property type="match status" value="1"/>
</dbReference>
<feature type="region of interest" description="Disordered" evidence="3">
    <location>
        <begin position="695"/>
        <end position="722"/>
    </location>
</feature>
<dbReference type="InterPro" id="IPR036736">
    <property type="entry name" value="ACP-like_sf"/>
</dbReference>
<feature type="domain" description="Carrier" evidence="4">
    <location>
        <begin position="591"/>
        <end position="666"/>
    </location>
</feature>
<sequence>MRARLGLEVLVQAWHTAANGAPVGAATVVESGRMPATPIHFPYRDATLGAAFADVARRYPGRPAVLGPDRSVTYQELAAAAGGIAERLRAIETGHPADRPVDVSGADPRGPALAGRFDLAPRVGLLLSHGEPMIAAILGGLAAGWCYVPLDPTYPPERLRVMAAQSGLSAIVTHSSLRELAAAVAEPVPGAVVIELDEVAPGPLEITEVAAEQPAYILFTSGSTGRPKGVTHGHRSVLHGLGNHIENFALRPADRTSLVTPFSYDMSVSDLYGALLAGAAVAPVDLRRDGLARLADALARARVTIYHSTPTVFRYLVDYLIETGGPEHRLPDVRTVLLGGEPATRDDLNLVRRHFAPDCRLVNGYGATEVSFTVQLHLPVGAEPPGDPGSQVLPIGTPLAGYQPVLLDGAGQPMPETESGPGELAIRSDYLALGYWGEPTQTAERFLDSGRLYRTGDLAERLPDGTLCYRGRVDRQVKVNGHRVELGEVEAQLAALPGVARAVAVARPAATAGPAGGVQLYGYVQPARGVATEALDPARLRTDLAAQLPSALLPHRVVVVPALPLTISGKVDVRALPDPTAVPAPVPVQSRPVGRTEDLVARAWCDVLGVAAVGRQVTFFDAGGDSLSLNRLQYRLTAVTGVTVPLVRLLEYPTVAAMAAHLDSGATAGARSSVVDDAAAAPEVSALDAVAGRMAQRRGARRARSEQERQRGRNGRWIGDRR</sequence>
<dbReference type="InterPro" id="IPR020806">
    <property type="entry name" value="PKS_PP-bd"/>
</dbReference>
<dbReference type="SMART" id="SM00823">
    <property type="entry name" value="PKS_PP"/>
    <property type="match status" value="1"/>
</dbReference>
<dbReference type="Proteomes" id="UP000662857">
    <property type="component" value="Chromosome"/>
</dbReference>
<evidence type="ECO:0000259" key="4">
    <source>
        <dbReference type="PROSITE" id="PS50075"/>
    </source>
</evidence>
<dbReference type="EMBL" id="CP070499">
    <property type="protein sequence ID" value="QSB16305.1"/>
    <property type="molecule type" value="Genomic_DNA"/>
</dbReference>
<keyword evidence="2" id="KW-0597">Phosphoprotein</keyword>
<dbReference type="PROSITE" id="PS00455">
    <property type="entry name" value="AMP_BINDING"/>
    <property type="match status" value="1"/>
</dbReference>
<dbReference type="PROSITE" id="PS50075">
    <property type="entry name" value="CARRIER"/>
    <property type="match status" value="1"/>
</dbReference>
<dbReference type="InterPro" id="IPR009081">
    <property type="entry name" value="PP-bd_ACP"/>
</dbReference>
<dbReference type="Gene3D" id="3.30.300.30">
    <property type="match status" value="1"/>
</dbReference>
<keyword evidence="6" id="KW-1185">Reference proteome</keyword>
<organism evidence="5 6">
    <name type="scientific">Natronosporangium hydrolyticum</name>
    <dbReference type="NCBI Taxonomy" id="2811111"/>
    <lineage>
        <taxon>Bacteria</taxon>
        <taxon>Bacillati</taxon>
        <taxon>Actinomycetota</taxon>
        <taxon>Actinomycetes</taxon>
        <taxon>Micromonosporales</taxon>
        <taxon>Micromonosporaceae</taxon>
        <taxon>Natronosporangium</taxon>
    </lineage>
</organism>
<name>A0A895YJW9_9ACTN</name>
<dbReference type="InterPro" id="IPR045851">
    <property type="entry name" value="AMP-bd_C_sf"/>
</dbReference>
<dbReference type="GO" id="GO:0031177">
    <property type="term" value="F:phosphopantetheine binding"/>
    <property type="evidence" value="ECO:0007669"/>
    <property type="project" value="InterPro"/>
</dbReference>
<evidence type="ECO:0000313" key="5">
    <source>
        <dbReference type="EMBL" id="QSB16305.1"/>
    </source>
</evidence>
<dbReference type="Gene3D" id="3.40.50.12780">
    <property type="entry name" value="N-terminal domain of ligase-like"/>
    <property type="match status" value="1"/>
</dbReference>
<dbReference type="PANTHER" id="PTHR45527">
    <property type="entry name" value="NONRIBOSOMAL PEPTIDE SYNTHETASE"/>
    <property type="match status" value="1"/>
</dbReference>